<protein>
    <submittedName>
        <fullName evidence="2">Uncharacterized protein</fullName>
    </submittedName>
</protein>
<proteinExistence type="predicted"/>
<gene>
    <name evidence="2" type="ORF">CIRG_01812</name>
</gene>
<reference evidence="3" key="1">
    <citation type="journal article" date="2010" name="Genome Res.">
        <title>Population genomic sequencing of Coccidioides fungi reveals recent hybridization and transposon control.</title>
        <authorList>
            <person name="Neafsey D.E."/>
            <person name="Barker B.M."/>
            <person name="Sharpton T.J."/>
            <person name="Stajich J.E."/>
            <person name="Park D.J."/>
            <person name="Whiston E."/>
            <person name="Hung C.-Y."/>
            <person name="McMahan C."/>
            <person name="White J."/>
            <person name="Sykes S."/>
            <person name="Heiman D."/>
            <person name="Young S."/>
            <person name="Zeng Q."/>
            <person name="Abouelleil A."/>
            <person name="Aftuck L."/>
            <person name="Bessette D."/>
            <person name="Brown A."/>
            <person name="FitzGerald M."/>
            <person name="Lui A."/>
            <person name="Macdonald J.P."/>
            <person name="Priest M."/>
            <person name="Orbach M.J."/>
            <person name="Galgiani J.N."/>
            <person name="Kirkland T.N."/>
            <person name="Cole G.T."/>
            <person name="Birren B.W."/>
            <person name="Henn M.R."/>
            <person name="Taylor J.W."/>
            <person name="Rounsley S.D."/>
        </authorList>
    </citation>
    <scope>NUCLEOTIDE SEQUENCE [LARGE SCALE GENOMIC DNA]</scope>
    <source>
        <strain evidence="3">RMSCC 2394</strain>
    </source>
</reference>
<feature type="region of interest" description="Disordered" evidence="1">
    <location>
        <begin position="20"/>
        <end position="42"/>
    </location>
</feature>
<accession>A0A0J6Y4U6</accession>
<evidence type="ECO:0000313" key="3">
    <source>
        <dbReference type="Proteomes" id="UP000054565"/>
    </source>
</evidence>
<name>A0A0J6Y4U6_COCIT</name>
<evidence type="ECO:0000256" key="1">
    <source>
        <dbReference type="SAM" id="MobiDB-lite"/>
    </source>
</evidence>
<sequence length="148" mass="16667">MCFYLQKRLIIYDDTRPNVRAGGQASKHGLPPPDREKSNPANSTADCFTSLFMRILRFEISRYEALFHAEYYLMMTRAIPQSPFFSSDYLTIFNTNTSENFKLLGLLEGLTIASPENPVSFQSFISDSPSPITSEAPGIPLFTQLPPC</sequence>
<organism evidence="2 3">
    <name type="scientific">Coccidioides immitis RMSCC 2394</name>
    <dbReference type="NCBI Taxonomy" id="404692"/>
    <lineage>
        <taxon>Eukaryota</taxon>
        <taxon>Fungi</taxon>
        <taxon>Dikarya</taxon>
        <taxon>Ascomycota</taxon>
        <taxon>Pezizomycotina</taxon>
        <taxon>Eurotiomycetes</taxon>
        <taxon>Eurotiomycetidae</taxon>
        <taxon>Onygenales</taxon>
        <taxon>Onygenaceae</taxon>
        <taxon>Coccidioides</taxon>
    </lineage>
</organism>
<dbReference type="AlphaFoldDB" id="A0A0J6Y4U6"/>
<dbReference type="Proteomes" id="UP000054565">
    <property type="component" value="Unassembled WGS sequence"/>
</dbReference>
<evidence type="ECO:0000313" key="2">
    <source>
        <dbReference type="EMBL" id="KMP01673.1"/>
    </source>
</evidence>
<dbReference type="EMBL" id="DS028093">
    <property type="protein sequence ID" value="KMP01673.1"/>
    <property type="molecule type" value="Genomic_DNA"/>
</dbReference>